<comment type="pathway">
    <text evidence="6">Amino-acid biosynthesis; glycine biosynthesis; glycine from L-serine: step 1/1.</text>
</comment>
<dbReference type="SUPFAM" id="SSF53383">
    <property type="entry name" value="PLP-dependent transferases"/>
    <property type="match status" value="1"/>
</dbReference>
<dbReference type="InterPro" id="IPR015422">
    <property type="entry name" value="PyrdxlP-dep_Trfase_small"/>
</dbReference>
<evidence type="ECO:0000256" key="3">
    <source>
        <dbReference type="ARBA" id="ARBA00022563"/>
    </source>
</evidence>
<evidence type="ECO:0000256" key="6">
    <source>
        <dbReference type="HAMAP-Rule" id="MF_00051"/>
    </source>
</evidence>
<evidence type="ECO:0000256" key="5">
    <source>
        <dbReference type="ARBA" id="ARBA00022898"/>
    </source>
</evidence>
<keyword evidence="9" id="KW-1185">Reference proteome</keyword>
<feature type="binding site" evidence="6">
    <location>
        <begin position="121"/>
        <end position="123"/>
    </location>
    <ligand>
        <name>(6S)-5,6,7,8-tetrahydrofolate</name>
        <dbReference type="ChEBI" id="CHEBI:57453"/>
    </ligand>
</feature>
<dbReference type="InterPro" id="IPR019798">
    <property type="entry name" value="Ser_HO-MeTrfase_PLP_BS"/>
</dbReference>
<keyword evidence="4 6" id="KW-0808">Transferase</keyword>
<comment type="catalytic activity">
    <reaction evidence="6">
        <text>(6R)-5,10-methylene-5,6,7,8-tetrahydrofolate + glycine + H2O = (6S)-5,6,7,8-tetrahydrofolate + L-serine</text>
        <dbReference type="Rhea" id="RHEA:15481"/>
        <dbReference type="ChEBI" id="CHEBI:15377"/>
        <dbReference type="ChEBI" id="CHEBI:15636"/>
        <dbReference type="ChEBI" id="CHEBI:33384"/>
        <dbReference type="ChEBI" id="CHEBI:57305"/>
        <dbReference type="ChEBI" id="CHEBI:57453"/>
        <dbReference type="EC" id="2.1.2.1"/>
    </reaction>
</comment>
<proteinExistence type="inferred from homology"/>
<comment type="similarity">
    <text evidence="2 6">Belongs to the SHMT family.</text>
</comment>
<dbReference type="InterPro" id="IPR001085">
    <property type="entry name" value="Ser_HO-MeTrfase"/>
</dbReference>
<evidence type="ECO:0000259" key="7">
    <source>
        <dbReference type="Pfam" id="PF00464"/>
    </source>
</evidence>
<comment type="caution">
    <text evidence="8">The sequence shown here is derived from an EMBL/GenBank/DDBJ whole genome shotgun (WGS) entry which is preliminary data.</text>
</comment>
<comment type="subcellular location">
    <subcellularLocation>
        <location evidence="6">Cytoplasm</location>
    </subcellularLocation>
</comment>
<dbReference type="Gene3D" id="3.40.640.10">
    <property type="entry name" value="Type I PLP-dependent aspartate aminotransferase-like (Major domain)"/>
    <property type="match status" value="1"/>
</dbReference>
<dbReference type="EMBL" id="JAOSIQ010000003">
    <property type="protein sequence ID" value="MDO8063974.1"/>
    <property type="molecule type" value="Genomic_DNA"/>
</dbReference>
<gene>
    <name evidence="6" type="primary">glyA</name>
    <name evidence="8" type="ORF">OC701_00590</name>
</gene>
<keyword evidence="5 6" id="KW-0663">Pyridoxal phosphate</keyword>
<comment type="pathway">
    <text evidence="6">One-carbon metabolism; tetrahydrofolate interconversion.</text>
</comment>
<keyword evidence="6" id="KW-0028">Amino-acid biosynthesis</keyword>
<dbReference type="PANTHER" id="PTHR11680:SF35">
    <property type="entry name" value="SERINE HYDROXYMETHYLTRANSFERASE 1"/>
    <property type="match status" value="1"/>
</dbReference>
<dbReference type="Pfam" id="PF00464">
    <property type="entry name" value="SHMT"/>
    <property type="match status" value="1"/>
</dbReference>
<dbReference type="InterPro" id="IPR049943">
    <property type="entry name" value="Ser_HO-MeTrfase-like"/>
</dbReference>
<name>A0ABT9D6V2_9MOLU</name>
<dbReference type="HAMAP" id="MF_00051">
    <property type="entry name" value="SHMT"/>
    <property type="match status" value="1"/>
</dbReference>
<dbReference type="PROSITE" id="PS00096">
    <property type="entry name" value="SHMT"/>
    <property type="match status" value="1"/>
</dbReference>
<feature type="modified residue" description="N6-(pyridoxal phosphate)lysine" evidence="6">
    <location>
        <position position="227"/>
    </location>
</feature>
<dbReference type="NCBIfam" id="NF000586">
    <property type="entry name" value="PRK00011.1"/>
    <property type="match status" value="1"/>
</dbReference>
<dbReference type="Gene3D" id="3.90.1150.10">
    <property type="entry name" value="Aspartate Aminotransferase, domain 1"/>
    <property type="match status" value="1"/>
</dbReference>
<protein>
    <recommendedName>
        <fullName evidence="6">Serine hydroxymethyltransferase</fullName>
        <shortName evidence="6">SHMT</shortName>
        <shortName evidence="6">Serine methylase</shortName>
        <ecNumber evidence="6">2.1.2.1</ecNumber>
    </recommendedName>
</protein>
<feature type="binding site" evidence="6">
    <location>
        <position position="117"/>
    </location>
    <ligand>
        <name>(6S)-5,6,7,8-tetrahydrofolate</name>
        <dbReference type="ChEBI" id="CHEBI:57453"/>
    </ligand>
</feature>
<feature type="site" description="Plays an important role in substrate specificity" evidence="6">
    <location>
        <position position="226"/>
    </location>
</feature>
<dbReference type="EC" id="2.1.2.1" evidence="6"/>
<evidence type="ECO:0000313" key="9">
    <source>
        <dbReference type="Proteomes" id="UP001170683"/>
    </source>
</evidence>
<dbReference type="InterPro" id="IPR015424">
    <property type="entry name" value="PyrdxlP-dep_Trfase"/>
</dbReference>
<reference evidence="8 9" key="1">
    <citation type="journal article" date="2023" name="Int. J. Syst. Evol. Microbiol.">
        <title>The observation of taxonomic boundaries for the 16SrII and 16SrXXV phytoplasmas using genome-based delimitation.</title>
        <authorList>
            <person name="Rodrigues Jardim B."/>
            <person name="Tran-Nguyen L.T.T."/>
            <person name="Gambley C."/>
            <person name="Al-Sadi A.M."/>
            <person name="Al-Subhi A.M."/>
            <person name="Foissac X."/>
            <person name="Salar P."/>
            <person name="Cai H."/>
            <person name="Yang J.Y."/>
            <person name="Davis R."/>
            <person name="Jones L."/>
            <person name="Rodoni B."/>
            <person name="Constable F.E."/>
        </authorList>
    </citation>
    <scope>NUCLEOTIDE SEQUENCE [LARGE SCALE GENOMIC DNA]</scope>
    <source>
        <strain evidence="8">BAWM-225</strain>
    </source>
</reference>
<evidence type="ECO:0000256" key="4">
    <source>
        <dbReference type="ARBA" id="ARBA00022679"/>
    </source>
</evidence>
<comment type="subunit">
    <text evidence="6">Homodimer.</text>
</comment>
<keyword evidence="3 6" id="KW-0554">One-carbon metabolism</keyword>
<dbReference type="PANTHER" id="PTHR11680">
    <property type="entry name" value="SERINE HYDROXYMETHYLTRANSFERASE"/>
    <property type="match status" value="1"/>
</dbReference>
<organism evidence="8 9">
    <name type="scientific">Candidatus Phytoplasma bonamiae</name>
    <dbReference type="NCBI Taxonomy" id="2982626"/>
    <lineage>
        <taxon>Bacteria</taxon>
        <taxon>Bacillati</taxon>
        <taxon>Mycoplasmatota</taxon>
        <taxon>Mollicutes</taxon>
        <taxon>Acholeplasmatales</taxon>
        <taxon>Acholeplasmataceae</taxon>
        <taxon>Candidatus Phytoplasma</taxon>
        <taxon>16SrII (Peanut WB group)</taxon>
    </lineage>
</organism>
<comment type="function">
    <text evidence="6">Catalyzes the reversible interconversion of serine and glycine with tetrahydrofolate (THF) serving as the one-carbon carrier. This reaction serves as the major source of one-carbon groups required for the biosynthesis of purines, thymidylate, methionine, and other important biomolecules. Also exhibits THF-independent aldolase activity toward beta-hydroxyamino acids, producing glycine and aldehydes, via a retro-aldol mechanism.</text>
</comment>
<dbReference type="InterPro" id="IPR015421">
    <property type="entry name" value="PyrdxlP-dep_Trfase_major"/>
</dbReference>
<evidence type="ECO:0000256" key="1">
    <source>
        <dbReference type="ARBA" id="ARBA00001933"/>
    </source>
</evidence>
<sequence>MDYLKKRDITIYNLILKEQKRQQDCLTLIASENFTSSAVLAAQGSVLTNKYAEGYPDKRYYNGCKCVDEIEKIAILRAQKLFNVKYVNVQPHSGTQANMAVLQALLKPNDVILGMSLDAGGHLTHGSILSFSGIFFRSFSYSVSPETEILDYENILKIACHVKPKLIIAGASAYSRKIDFVKFRQIADKVNAYLMADIAHIAGLIVSQLHPCPLLAKADVVTSTTHKTLRGPRGGIILTNSLEISNKINKGIFPGIQGGPFMHTIAAKAVSFKEALKDDFISYQKQIVKNSLCLADRLISLGYRVISGTTENHLLTIDVTYKNPQLNGKIAADVLQKINIIVNKNFIPFDKRKGFCPSGIRLGTAAMTTRGFKEIEFIKVADMINRALINYQNDIILRQIKKEVLTLMAKYPLFSYC</sequence>
<dbReference type="PIRSF" id="PIRSF000412">
    <property type="entry name" value="SHMT"/>
    <property type="match status" value="1"/>
</dbReference>
<comment type="caution">
    <text evidence="6">Lacks conserved residue(s) required for the propagation of feature annotation.</text>
</comment>
<accession>A0ABT9D6V2</accession>
<dbReference type="Proteomes" id="UP001170683">
    <property type="component" value="Unassembled WGS sequence"/>
</dbReference>
<keyword evidence="6" id="KW-0963">Cytoplasm</keyword>
<evidence type="ECO:0000313" key="8">
    <source>
        <dbReference type="EMBL" id="MDO8063974.1"/>
    </source>
</evidence>
<dbReference type="InterPro" id="IPR039429">
    <property type="entry name" value="SHMT-like_dom"/>
</dbReference>
<dbReference type="CDD" id="cd00378">
    <property type="entry name" value="SHMT"/>
    <property type="match status" value="1"/>
</dbReference>
<evidence type="ECO:0000256" key="2">
    <source>
        <dbReference type="ARBA" id="ARBA00006376"/>
    </source>
</evidence>
<feature type="domain" description="Serine hydroxymethyltransferase-like" evidence="7">
    <location>
        <begin position="4"/>
        <end position="384"/>
    </location>
</feature>
<comment type="cofactor">
    <cofactor evidence="1 6">
        <name>pyridoxal 5'-phosphate</name>
        <dbReference type="ChEBI" id="CHEBI:597326"/>
    </cofactor>
</comment>